<dbReference type="Proteomes" id="UP001259587">
    <property type="component" value="Unassembled WGS sequence"/>
</dbReference>
<comment type="caution">
    <text evidence="1">The sequence shown here is derived from an EMBL/GenBank/DDBJ whole genome shotgun (WGS) entry which is preliminary data.</text>
</comment>
<dbReference type="EMBL" id="JAVDTH010000033">
    <property type="protein sequence ID" value="MDR6714706.1"/>
    <property type="molecule type" value="Genomic_DNA"/>
</dbReference>
<protein>
    <submittedName>
        <fullName evidence="1">Uncharacterized protein</fullName>
    </submittedName>
</protein>
<name>A0ACC6K8I1_9PSED</name>
<organism evidence="1 2">
    <name type="scientific">Pseudomonas hunanensis</name>
    <dbReference type="NCBI Taxonomy" id="1247546"/>
    <lineage>
        <taxon>Bacteria</taxon>
        <taxon>Pseudomonadati</taxon>
        <taxon>Pseudomonadota</taxon>
        <taxon>Gammaproteobacteria</taxon>
        <taxon>Pseudomonadales</taxon>
        <taxon>Pseudomonadaceae</taxon>
        <taxon>Pseudomonas</taxon>
    </lineage>
</organism>
<sequence length="275" mass="31869">MTKIAVCLSGHPRTFERTAQKIKESLGEADFYFSTWSSDYNDTLLSVFSQHDINLVAYEFISEPLQIENERKILSDFTDSYPDFFILNQWFGVKRVIQLMQDYSQAMLKEYDIVIRCRFDLSCDFTKEQLLSSFKPDAFNYAKSLTGGSDQFLFGSPQVMGSFLNFEKWLLEFSTKFDPRHGFFASLLVKAYFLDLKIPTNRVDLKLHVLRLEKSSAKLAREQRTREYIAKHFPEFDGLAWSGERNVENILKPGPWDKGFGGNKALIYVDGKNSQ</sequence>
<reference evidence="1" key="1">
    <citation type="submission" date="2023-07" db="EMBL/GenBank/DDBJ databases">
        <title>Sorghum-associated microbial communities from plants grown in Nebraska, USA.</title>
        <authorList>
            <person name="Schachtman D."/>
        </authorList>
    </citation>
    <scope>NUCLEOTIDE SEQUENCE</scope>
    <source>
        <strain evidence="1">BE56</strain>
    </source>
</reference>
<evidence type="ECO:0000313" key="1">
    <source>
        <dbReference type="EMBL" id="MDR6714706.1"/>
    </source>
</evidence>
<evidence type="ECO:0000313" key="2">
    <source>
        <dbReference type="Proteomes" id="UP001259587"/>
    </source>
</evidence>
<proteinExistence type="predicted"/>
<accession>A0ACC6K8I1</accession>
<keyword evidence="2" id="KW-1185">Reference proteome</keyword>
<gene>
    <name evidence="1" type="ORF">J2W83_004342</name>
</gene>